<feature type="signal peptide" evidence="1">
    <location>
        <begin position="1"/>
        <end position="22"/>
    </location>
</feature>
<dbReference type="Proteomes" id="UP000663891">
    <property type="component" value="Unassembled WGS sequence"/>
</dbReference>
<organism evidence="2 4">
    <name type="scientific">Adineta steineri</name>
    <dbReference type="NCBI Taxonomy" id="433720"/>
    <lineage>
        <taxon>Eukaryota</taxon>
        <taxon>Metazoa</taxon>
        <taxon>Spiralia</taxon>
        <taxon>Gnathifera</taxon>
        <taxon>Rotifera</taxon>
        <taxon>Eurotatoria</taxon>
        <taxon>Bdelloidea</taxon>
        <taxon>Adinetida</taxon>
        <taxon>Adinetidae</taxon>
        <taxon>Adineta</taxon>
    </lineage>
</organism>
<dbReference type="Proteomes" id="UP000663881">
    <property type="component" value="Unassembled WGS sequence"/>
</dbReference>
<evidence type="ECO:0000313" key="4">
    <source>
        <dbReference type="Proteomes" id="UP000663891"/>
    </source>
</evidence>
<evidence type="ECO:0000313" key="2">
    <source>
        <dbReference type="EMBL" id="CAF0754375.1"/>
    </source>
</evidence>
<feature type="chain" id="PRO_5035682608" evidence="1">
    <location>
        <begin position="23"/>
        <end position="103"/>
    </location>
</feature>
<reference evidence="2" key="1">
    <citation type="submission" date="2021-02" db="EMBL/GenBank/DDBJ databases">
        <authorList>
            <person name="Nowell W R."/>
        </authorList>
    </citation>
    <scope>NUCLEOTIDE SEQUENCE</scope>
</reference>
<evidence type="ECO:0000313" key="3">
    <source>
        <dbReference type="EMBL" id="CAF3659201.1"/>
    </source>
</evidence>
<comment type="caution">
    <text evidence="2">The sequence shown here is derived from an EMBL/GenBank/DDBJ whole genome shotgun (WGS) entry which is preliminary data.</text>
</comment>
<name>A0A813PKV9_9BILA</name>
<sequence length="103" mass="12023">MVSLFNITFVGLLLIFVAIIQATPVPETSNDVNEHKSPISNQQLYEFYKIIREDPRYAMVSNKDIVAYIYRNLILGNGDQTNFVKLKEQKRPQQRHQKIVQNE</sequence>
<keyword evidence="1" id="KW-0732">Signal</keyword>
<accession>A0A813PKV9</accession>
<dbReference type="AlphaFoldDB" id="A0A813PKV9"/>
<proteinExistence type="predicted"/>
<protein>
    <submittedName>
        <fullName evidence="2">Uncharacterized protein</fullName>
    </submittedName>
</protein>
<dbReference type="OrthoDB" id="10017304at2759"/>
<dbReference type="EMBL" id="CAJOAY010000414">
    <property type="protein sequence ID" value="CAF3659201.1"/>
    <property type="molecule type" value="Genomic_DNA"/>
</dbReference>
<evidence type="ECO:0000256" key="1">
    <source>
        <dbReference type="SAM" id="SignalP"/>
    </source>
</evidence>
<gene>
    <name evidence="3" type="ORF">OKA104_LOCUS9665</name>
    <name evidence="2" type="ORF">VCS650_LOCUS1436</name>
</gene>
<dbReference type="EMBL" id="CAJNON010000007">
    <property type="protein sequence ID" value="CAF0754375.1"/>
    <property type="molecule type" value="Genomic_DNA"/>
</dbReference>